<dbReference type="AlphaFoldDB" id="A0A0S2FFH8"/>
<accession>A0A0S2FFH8</accession>
<proteinExistence type="predicted"/>
<organism evidence="2 3">
    <name type="scientific">Lysobacter antibioticus</name>
    <dbReference type="NCBI Taxonomy" id="84531"/>
    <lineage>
        <taxon>Bacteria</taxon>
        <taxon>Pseudomonadati</taxon>
        <taxon>Pseudomonadota</taxon>
        <taxon>Gammaproteobacteria</taxon>
        <taxon>Lysobacterales</taxon>
        <taxon>Lysobacteraceae</taxon>
        <taxon>Lysobacter</taxon>
    </lineage>
</organism>
<evidence type="ECO:0000313" key="2">
    <source>
        <dbReference type="EMBL" id="ALN82267.1"/>
    </source>
</evidence>
<dbReference type="EMBL" id="CP011129">
    <property type="protein sequence ID" value="ALN82267.1"/>
    <property type="molecule type" value="Genomic_DNA"/>
</dbReference>
<evidence type="ECO:0000256" key="1">
    <source>
        <dbReference type="SAM" id="MobiDB-lite"/>
    </source>
</evidence>
<dbReference type="KEGG" id="lab:LA76x_4151"/>
<keyword evidence="3" id="KW-1185">Reference proteome</keyword>
<reference evidence="2 3" key="1">
    <citation type="journal article" date="2015" name="BMC Genomics">
        <title>Comparative genomics and metabolic profiling of the genus Lysobacter.</title>
        <authorList>
            <person name="de Bruijn I."/>
            <person name="Cheng X."/>
            <person name="de Jager V."/>
            <person name="Exposito R.G."/>
            <person name="Watrous J."/>
            <person name="Patel N."/>
            <person name="Postma J."/>
            <person name="Dorrestein P.C."/>
            <person name="Kobayashi D."/>
            <person name="Raaijmakers J.M."/>
        </authorList>
    </citation>
    <scope>NUCLEOTIDE SEQUENCE [LARGE SCALE GENOMIC DNA]</scope>
    <source>
        <strain evidence="2 3">76</strain>
    </source>
</reference>
<dbReference type="STRING" id="84531.LA76x_4151"/>
<sequence>MTIEGEIRPILTEVRHRGSKSASKASNRGHREEARRLEIRAMRGASP</sequence>
<feature type="region of interest" description="Disordered" evidence="1">
    <location>
        <begin position="1"/>
        <end position="47"/>
    </location>
</feature>
<dbReference type="PATRIC" id="fig|84531.8.peg.4159"/>
<dbReference type="Proteomes" id="UP000060787">
    <property type="component" value="Chromosome"/>
</dbReference>
<evidence type="ECO:0000313" key="3">
    <source>
        <dbReference type="Proteomes" id="UP000060787"/>
    </source>
</evidence>
<name>A0A0S2FFH8_LYSAN</name>
<feature type="compositionally biased region" description="Basic and acidic residues" evidence="1">
    <location>
        <begin position="29"/>
        <end position="41"/>
    </location>
</feature>
<protein>
    <submittedName>
        <fullName evidence="2">Uncharacterized protein</fullName>
    </submittedName>
</protein>
<gene>
    <name evidence="2" type="ORF">LA76x_4151</name>
</gene>